<name>A0ACB9D105_CICIN</name>
<organism evidence="1 2">
    <name type="scientific">Cichorium intybus</name>
    <name type="common">Chicory</name>
    <dbReference type="NCBI Taxonomy" id="13427"/>
    <lineage>
        <taxon>Eukaryota</taxon>
        <taxon>Viridiplantae</taxon>
        <taxon>Streptophyta</taxon>
        <taxon>Embryophyta</taxon>
        <taxon>Tracheophyta</taxon>
        <taxon>Spermatophyta</taxon>
        <taxon>Magnoliopsida</taxon>
        <taxon>eudicotyledons</taxon>
        <taxon>Gunneridae</taxon>
        <taxon>Pentapetalae</taxon>
        <taxon>asterids</taxon>
        <taxon>campanulids</taxon>
        <taxon>Asterales</taxon>
        <taxon>Asteraceae</taxon>
        <taxon>Cichorioideae</taxon>
        <taxon>Cichorieae</taxon>
        <taxon>Cichoriinae</taxon>
        <taxon>Cichorium</taxon>
    </lineage>
</organism>
<evidence type="ECO:0000313" key="2">
    <source>
        <dbReference type="Proteomes" id="UP001055811"/>
    </source>
</evidence>
<keyword evidence="2" id="KW-1185">Reference proteome</keyword>
<evidence type="ECO:0000313" key="1">
    <source>
        <dbReference type="EMBL" id="KAI3740128.1"/>
    </source>
</evidence>
<dbReference type="EMBL" id="CM042013">
    <property type="protein sequence ID" value="KAI3740128.1"/>
    <property type="molecule type" value="Genomic_DNA"/>
</dbReference>
<reference evidence="2" key="1">
    <citation type="journal article" date="2022" name="Mol. Ecol. Resour.">
        <title>The genomes of chicory, endive, great burdock and yacon provide insights into Asteraceae palaeo-polyploidization history and plant inulin production.</title>
        <authorList>
            <person name="Fan W."/>
            <person name="Wang S."/>
            <person name="Wang H."/>
            <person name="Wang A."/>
            <person name="Jiang F."/>
            <person name="Liu H."/>
            <person name="Zhao H."/>
            <person name="Xu D."/>
            <person name="Zhang Y."/>
        </authorList>
    </citation>
    <scope>NUCLEOTIDE SEQUENCE [LARGE SCALE GENOMIC DNA]</scope>
    <source>
        <strain evidence="2">cv. Punajuju</strain>
    </source>
</reference>
<sequence length="67" mass="7821">MYQHLLFLAQFNELNKGLFGSPSVRGNAWMVGYLLKLPFFCDPVSFPSLLHYQEPDIKERIKAQKTF</sequence>
<reference evidence="1 2" key="2">
    <citation type="journal article" date="2022" name="Mol. Ecol. Resour.">
        <title>The genomes of chicory, endive, great burdock and yacon provide insights into Asteraceae paleo-polyploidization history and plant inulin production.</title>
        <authorList>
            <person name="Fan W."/>
            <person name="Wang S."/>
            <person name="Wang H."/>
            <person name="Wang A."/>
            <person name="Jiang F."/>
            <person name="Liu H."/>
            <person name="Zhao H."/>
            <person name="Xu D."/>
            <person name="Zhang Y."/>
        </authorList>
    </citation>
    <scope>NUCLEOTIDE SEQUENCE [LARGE SCALE GENOMIC DNA]</scope>
    <source>
        <strain evidence="2">cv. Punajuju</strain>
        <tissue evidence="1">Leaves</tissue>
    </source>
</reference>
<dbReference type="Proteomes" id="UP001055811">
    <property type="component" value="Linkage Group LG05"/>
</dbReference>
<comment type="caution">
    <text evidence="1">The sequence shown here is derived from an EMBL/GenBank/DDBJ whole genome shotgun (WGS) entry which is preliminary data.</text>
</comment>
<accession>A0ACB9D105</accession>
<protein>
    <submittedName>
        <fullName evidence="1">Uncharacterized protein</fullName>
    </submittedName>
</protein>
<gene>
    <name evidence="1" type="ORF">L2E82_30549</name>
</gene>
<proteinExistence type="predicted"/>